<gene>
    <name evidence="4" type="ORF">PC110_g22930</name>
    <name evidence="3" type="ORF">PC117_g21217</name>
</gene>
<feature type="domain" description="HTH CENPB-type" evidence="2">
    <location>
        <begin position="53"/>
        <end position="122"/>
    </location>
</feature>
<dbReference type="InterPro" id="IPR009057">
    <property type="entry name" value="Homeodomain-like_sf"/>
</dbReference>
<keyword evidence="5" id="KW-1185">Reference proteome</keyword>
<dbReference type="Proteomes" id="UP000736787">
    <property type="component" value="Unassembled WGS sequence"/>
</dbReference>
<dbReference type="SUPFAM" id="SSF46689">
    <property type="entry name" value="Homeodomain-like"/>
    <property type="match status" value="1"/>
</dbReference>
<comment type="caution">
    <text evidence="4">The sequence shown here is derived from an EMBL/GenBank/DDBJ whole genome shotgun (WGS) entry which is preliminary data.</text>
</comment>
<reference evidence="4 5" key="1">
    <citation type="submission" date="2018-01" db="EMBL/GenBank/DDBJ databases">
        <title>Draft genome of the strawberry crown rot pathogen Phytophthora cactorum.</title>
        <authorList>
            <person name="Armitage A.D."/>
            <person name="Lysoe E."/>
            <person name="Nellist C.F."/>
            <person name="Harrison R.J."/>
            <person name="Brurberg M.B."/>
        </authorList>
    </citation>
    <scope>NUCLEOTIDE SEQUENCE [LARGE SCALE GENOMIC DNA]</scope>
    <source>
        <strain evidence="4 5">10300</strain>
    </source>
</reference>
<dbReference type="GO" id="GO:0004803">
    <property type="term" value="F:transposase activity"/>
    <property type="evidence" value="ECO:0007669"/>
    <property type="project" value="InterPro"/>
</dbReference>
<dbReference type="PANTHER" id="PTHR19303:SF57">
    <property type="entry name" value="HTH CENPB-TYPE DOMAIN-CONTAINING PROTEIN"/>
    <property type="match status" value="1"/>
</dbReference>
<keyword evidence="1" id="KW-0238">DNA-binding</keyword>
<sequence length="230" mass="24938">MANTYTAERKQDSVAQVQAGAAVVTVAAATGVHERTIRMWVGAAKEGSSLSASRPGPKTFFPEAAEHHLYDWIVGRQLVGHPVGRSAIIRKAQEVALLGCGTSMGEGWYRRFKERFTDLVGRSAQSLSLKQNCVVPAVLTILFNTLAKLVIELHRDHSRVFNMDETAFQKQLKSKKVVVVRGSSNVWSTEPTANFHLTIVACGSAAGFIVPPAFVLPGKPVSSRLLEGAR</sequence>
<dbReference type="Pfam" id="PF03221">
    <property type="entry name" value="HTH_Tnp_Tc5"/>
    <property type="match status" value="1"/>
</dbReference>
<evidence type="ECO:0000313" key="3">
    <source>
        <dbReference type="EMBL" id="KAG2903673.1"/>
    </source>
</evidence>
<dbReference type="GO" id="GO:0003677">
    <property type="term" value="F:DNA binding"/>
    <property type="evidence" value="ECO:0007669"/>
    <property type="project" value="UniProtKB-KW"/>
</dbReference>
<dbReference type="VEuPathDB" id="FungiDB:PC110_g22930"/>
<evidence type="ECO:0000259" key="2">
    <source>
        <dbReference type="PROSITE" id="PS51253"/>
    </source>
</evidence>
<proteinExistence type="predicted"/>
<evidence type="ECO:0000256" key="1">
    <source>
        <dbReference type="ARBA" id="ARBA00023125"/>
    </source>
</evidence>
<dbReference type="GO" id="GO:0006313">
    <property type="term" value="P:DNA transposition"/>
    <property type="evidence" value="ECO:0007669"/>
    <property type="project" value="InterPro"/>
</dbReference>
<evidence type="ECO:0000313" key="5">
    <source>
        <dbReference type="Proteomes" id="UP000251314"/>
    </source>
</evidence>
<dbReference type="Gene3D" id="1.10.10.10">
    <property type="entry name" value="Winged helix-like DNA-binding domain superfamily/Winged helix DNA-binding domain"/>
    <property type="match status" value="1"/>
</dbReference>
<dbReference type="OrthoDB" id="122108at2759"/>
<dbReference type="PANTHER" id="PTHR19303">
    <property type="entry name" value="TRANSPOSON"/>
    <property type="match status" value="1"/>
</dbReference>
<reference evidence="3" key="2">
    <citation type="submission" date="2018-10" db="EMBL/GenBank/DDBJ databases">
        <title>Effector identification in a new, highly contiguous assembly of the strawberry crown rot pathogen Phytophthora cactorum.</title>
        <authorList>
            <person name="Armitage A.D."/>
            <person name="Nellist C.F."/>
            <person name="Bates H."/>
            <person name="Vickerstaff R.J."/>
            <person name="Harrison R.J."/>
        </authorList>
    </citation>
    <scope>NUCLEOTIDE SEQUENCE</scope>
    <source>
        <strain evidence="3">4040</strain>
    </source>
</reference>
<dbReference type="InterPro" id="IPR002514">
    <property type="entry name" value="Transposase_8"/>
</dbReference>
<dbReference type="InterPro" id="IPR050863">
    <property type="entry name" value="CenT-Element_Derived"/>
</dbReference>
<organism evidence="4 5">
    <name type="scientific">Phytophthora cactorum</name>
    <dbReference type="NCBI Taxonomy" id="29920"/>
    <lineage>
        <taxon>Eukaryota</taxon>
        <taxon>Sar</taxon>
        <taxon>Stramenopiles</taxon>
        <taxon>Oomycota</taxon>
        <taxon>Peronosporomycetes</taxon>
        <taxon>Peronosporales</taxon>
        <taxon>Peronosporaceae</taxon>
        <taxon>Phytophthora</taxon>
    </lineage>
</organism>
<dbReference type="InterPro" id="IPR036388">
    <property type="entry name" value="WH-like_DNA-bd_sf"/>
</dbReference>
<protein>
    <recommendedName>
        <fullName evidence="2">HTH CENPB-type domain-containing protein</fullName>
    </recommendedName>
</protein>
<evidence type="ECO:0000313" key="4">
    <source>
        <dbReference type="EMBL" id="RAW20628.1"/>
    </source>
</evidence>
<dbReference type="GO" id="GO:0005634">
    <property type="term" value="C:nucleus"/>
    <property type="evidence" value="ECO:0007669"/>
    <property type="project" value="TreeGrafter"/>
</dbReference>
<dbReference type="EMBL" id="MJFZ01002595">
    <property type="protein sequence ID" value="RAW20628.1"/>
    <property type="molecule type" value="Genomic_DNA"/>
</dbReference>
<dbReference type="Pfam" id="PF01527">
    <property type="entry name" value="HTH_Tnp_1"/>
    <property type="match status" value="1"/>
</dbReference>
<dbReference type="PROSITE" id="PS51253">
    <property type="entry name" value="HTH_CENPB"/>
    <property type="match status" value="1"/>
</dbReference>
<dbReference type="AlphaFoldDB" id="A0A329RBJ9"/>
<dbReference type="Proteomes" id="UP000251314">
    <property type="component" value="Unassembled WGS sequence"/>
</dbReference>
<name>A0A329RBJ9_9STRA</name>
<dbReference type="InterPro" id="IPR006600">
    <property type="entry name" value="HTH_CenpB_DNA-bd_dom"/>
</dbReference>
<dbReference type="EMBL" id="RCMK01001048">
    <property type="protein sequence ID" value="KAG2903673.1"/>
    <property type="molecule type" value="Genomic_DNA"/>
</dbReference>
<accession>A0A329RBJ9</accession>